<dbReference type="InterPro" id="IPR016179">
    <property type="entry name" value="Insulin-like"/>
</dbReference>
<keyword evidence="4" id="KW-0964">Secreted</keyword>
<keyword evidence="3" id="KW-0732">Signal</keyword>
<name>A0A6J1MX33_BICAN</name>
<comment type="subcellular location">
    <subcellularLocation>
        <location evidence="4">Secreted</location>
    </subcellularLocation>
</comment>
<evidence type="ECO:0000256" key="2">
    <source>
        <dbReference type="ARBA" id="ARBA00022685"/>
    </source>
</evidence>
<dbReference type="CDD" id="cd04366">
    <property type="entry name" value="IlGF_insulin_bombyxin_like"/>
    <property type="match status" value="1"/>
</dbReference>
<evidence type="ECO:0000256" key="1">
    <source>
        <dbReference type="ARBA" id="ARBA00009034"/>
    </source>
</evidence>
<evidence type="ECO:0000313" key="7">
    <source>
        <dbReference type="Proteomes" id="UP001652582"/>
    </source>
</evidence>
<evidence type="ECO:0000256" key="4">
    <source>
        <dbReference type="RuleBase" id="RU000406"/>
    </source>
</evidence>
<dbReference type="GO" id="GO:0005179">
    <property type="term" value="F:hormone activity"/>
    <property type="evidence" value="ECO:0007669"/>
    <property type="project" value="InterPro"/>
</dbReference>
<evidence type="ECO:0000256" key="3">
    <source>
        <dbReference type="ARBA" id="ARBA00022729"/>
    </source>
</evidence>
<dbReference type="PRINTS" id="PR00276">
    <property type="entry name" value="INSULINFAMLY"/>
</dbReference>
<dbReference type="InterPro" id="IPR022352">
    <property type="entry name" value="Ins/IGF/rlx"/>
</dbReference>
<dbReference type="Proteomes" id="UP001652582">
    <property type="component" value="Chromosome Z"/>
</dbReference>
<proteinExistence type="inferred from homology"/>
<sequence>MPSFSLQFSIPRPAASARTTTGPPSVLTFRHPQHSTGSPAMKLQTILLLLACLGMATAASTQSTFCGRRLSSALELICESGWRAASRAAQPAAFDAGAAAAEGARSKRHVVAECCEQPCSLEQLMAYC</sequence>
<keyword evidence="7" id="KW-1185">Reference proteome</keyword>
<feature type="domain" description="Insulin-like" evidence="6">
    <location>
        <begin position="63"/>
        <end position="128"/>
    </location>
</feature>
<dbReference type="SUPFAM" id="SSF56994">
    <property type="entry name" value="Insulin-like"/>
    <property type="match status" value="1"/>
</dbReference>
<evidence type="ECO:0000313" key="8">
    <source>
        <dbReference type="RefSeq" id="XP_023937502.2"/>
    </source>
</evidence>
<dbReference type="Pfam" id="PF00049">
    <property type="entry name" value="Insulin"/>
    <property type="match status" value="1"/>
</dbReference>
<protein>
    <submittedName>
        <fullName evidence="8">Insulin-related peptide 2-like isoform X1</fullName>
    </submittedName>
</protein>
<reference evidence="8" key="1">
    <citation type="submission" date="2025-08" db="UniProtKB">
        <authorList>
            <consortium name="RefSeq"/>
        </authorList>
    </citation>
    <scope>IDENTIFICATION</scope>
</reference>
<dbReference type="Gene3D" id="1.10.100.10">
    <property type="entry name" value="Insulin-like"/>
    <property type="match status" value="1"/>
</dbReference>
<dbReference type="InterPro" id="IPR022353">
    <property type="entry name" value="Insulin_CS"/>
</dbReference>
<dbReference type="OrthoDB" id="10019596at2759"/>
<dbReference type="GeneID" id="112045526"/>
<dbReference type="GO" id="GO:0005576">
    <property type="term" value="C:extracellular region"/>
    <property type="evidence" value="ECO:0007669"/>
    <property type="project" value="UniProtKB-SubCell"/>
</dbReference>
<keyword evidence="2" id="KW-0165">Cleavage on pair of basic residues</keyword>
<dbReference type="AlphaFoldDB" id="A0A6J1MX33"/>
<feature type="region of interest" description="Disordered" evidence="5">
    <location>
        <begin position="1"/>
        <end position="25"/>
    </location>
</feature>
<organism evidence="7 8">
    <name type="scientific">Bicyclus anynana</name>
    <name type="common">Squinting bush brown butterfly</name>
    <dbReference type="NCBI Taxonomy" id="110368"/>
    <lineage>
        <taxon>Eukaryota</taxon>
        <taxon>Metazoa</taxon>
        <taxon>Ecdysozoa</taxon>
        <taxon>Arthropoda</taxon>
        <taxon>Hexapoda</taxon>
        <taxon>Insecta</taxon>
        <taxon>Pterygota</taxon>
        <taxon>Neoptera</taxon>
        <taxon>Endopterygota</taxon>
        <taxon>Lepidoptera</taxon>
        <taxon>Glossata</taxon>
        <taxon>Ditrysia</taxon>
        <taxon>Papilionoidea</taxon>
        <taxon>Nymphalidae</taxon>
        <taxon>Satyrinae</taxon>
        <taxon>Satyrini</taxon>
        <taxon>Mycalesina</taxon>
        <taxon>Bicyclus</taxon>
    </lineage>
</organism>
<dbReference type="InterPro" id="IPR036438">
    <property type="entry name" value="Insulin-like_sf"/>
</dbReference>
<gene>
    <name evidence="8" type="primary">LOC112045526</name>
</gene>
<evidence type="ECO:0000259" key="6">
    <source>
        <dbReference type="SMART" id="SM00078"/>
    </source>
</evidence>
<dbReference type="SMART" id="SM00078">
    <property type="entry name" value="IlGF"/>
    <property type="match status" value="1"/>
</dbReference>
<dbReference type="RefSeq" id="XP_023937502.2">
    <property type="nucleotide sequence ID" value="XM_024081734.2"/>
</dbReference>
<comment type="similarity">
    <text evidence="1 4">Belongs to the insulin family.</text>
</comment>
<accession>A0A6J1MX33</accession>
<dbReference type="KEGG" id="bany:112045526"/>
<evidence type="ECO:0000256" key="5">
    <source>
        <dbReference type="SAM" id="MobiDB-lite"/>
    </source>
</evidence>
<dbReference type="PROSITE" id="PS00262">
    <property type="entry name" value="INSULIN"/>
    <property type="match status" value="1"/>
</dbReference>